<reference evidence="2 4" key="1">
    <citation type="submission" date="2018-08" db="EMBL/GenBank/DDBJ databases">
        <title>A genome reference for cultivated species of the human gut microbiota.</title>
        <authorList>
            <person name="Zou Y."/>
            <person name="Xue W."/>
            <person name="Luo G."/>
        </authorList>
    </citation>
    <scope>NUCLEOTIDE SEQUENCE [LARGE SCALE GENOMIC DNA]</scope>
    <source>
        <strain evidence="2 4">AM18-2AC</strain>
    </source>
</reference>
<evidence type="ECO:0000313" key="3">
    <source>
        <dbReference type="EMBL" id="RYT67889.1"/>
    </source>
</evidence>
<evidence type="ECO:0000313" key="5">
    <source>
        <dbReference type="Proteomes" id="UP000293506"/>
    </source>
</evidence>
<protein>
    <submittedName>
        <fullName evidence="2">Uncharacterized protein</fullName>
    </submittedName>
</protein>
<comment type="caution">
    <text evidence="2">The sequence shown here is derived from an EMBL/GenBank/DDBJ whole genome shotgun (WGS) entry which is preliminary data.</text>
</comment>
<accession>A0A414W0F3</accession>
<dbReference type="Proteomes" id="UP000293506">
    <property type="component" value="Unassembled WGS sequence"/>
</dbReference>
<keyword evidence="1" id="KW-1133">Transmembrane helix</keyword>
<dbReference type="EMBL" id="QRJH01000005">
    <property type="protein sequence ID" value="RHH17804.1"/>
    <property type="molecule type" value="Genomic_DNA"/>
</dbReference>
<dbReference type="Proteomes" id="UP000284024">
    <property type="component" value="Unassembled WGS sequence"/>
</dbReference>
<keyword evidence="1" id="KW-0812">Transmembrane</keyword>
<dbReference type="EMBL" id="RCXQ01000003">
    <property type="protein sequence ID" value="RYT67889.1"/>
    <property type="molecule type" value="Genomic_DNA"/>
</dbReference>
<evidence type="ECO:0000313" key="2">
    <source>
        <dbReference type="EMBL" id="RHH17804.1"/>
    </source>
</evidence>
<proteinExistence type="predicted"/>
<evidence type="ECO:0000256" key="1">
    <source>
        <dbReference type="SAM" id="Phobius"/>
    </source>
</evidence>
<evidence type="ECO:0000313" key="4">
    <source>
        <dbReference type="Proteomes" id="UP000284024"/>
    </source>
</evidence>
<dbReference type="RefSeq" id="WP_118235822.1">
    <property type="nucleotide sequence ID" value="NZ_QRJH01000005.1"/>
</dbReference>
<gene>
    <name evidence="2" type="ORF">DW222_10365</name>
    <name evidence="3" type="ORF">EAI82_05070</name>
</gene>
<dbReference type="AlphaFoldDB" id="A0A414W0F3"/>
<feature type="transmembrane region" description="Helical" evidence="1">
    <location>
        <begin position="6"/>
        <end position="24"/>
    </location>
</feature>
<reference evidence="3 5" key="2">
    <citation type="journal article" date="2019" name="Science, e1252229">
        <title>Invertible promoters mediate bacterial phase variation, antibiotic resistance, and host adaptation in the gut.</title>
        <authorList>
            <person name="Jiang X."/>
            <person name="Hall A.B."/>
            <person name="Arthur T.D."/>
            <person name="Plichta D.R."/>
            <person name="Covington C.T."/>
            <person name="Poyet M."/>
            <person name="Crothers J."/>
            <person name="Moses P.L."/>
            <person name="Tolonen A.C."/>
            <person name="Vlamakis H."/>
            <person name="Alm E.J."/>
            <person name="Xavier R.J."/>
        </authorList>
    </citation>
    <scope>NUCLEOTIDE SEQUENCE [LARGE SCALE GENOMIC DNA]</scope>
    <source>
        <strain evidence="3">Af_0058</strain>
        <strain evidence="5">af_0058</strain>
    </source>
</reference>
<keyword evidence="1" id="KW-0472">Membrane</keyword>
<sequence>MVEAALYFPITIAVVMAVIYLGLFKMQESYFFFQVERTAAQLAKEIAYPGYEGFTDKEPLSDGKVDFSWEEPSDEQVQSYYEAYNGSLTKIYRLGAGSNTKERLAKYQESLCKYSTLLSVGTAKASIRVENKFMSQSVFAELRYELPTPGILRYLGMKDTISLYAAAYQPVLNTTDFVRNVDLAWDLGKFFLDKLGIDTDKFVENFNKVKEIIF</sequence>
<name>A0A414W0F3_9FIRM</name>
<organism evidence="2 4">
    <name type="scientific">Blautia obeum</name>
    <dbReference type="NCBI Taxonomy" id="40520"/>
    <lineage>
        <taxon>Bacteria</taxon>
        <taxon>Bacillati</taxon>
        <taxon>Bacillota</taxon>
        <taxon>Clostridia</taxon>
        <taxon>Lachnospirales</taxon>
        <taxon>Lachnospiraceae</taxon>
        <taxon>Blautia</taxon>
    </lineage>
</organism>